<dbReference type="EMBL" id="BARU01049397">
    <property type="protein sequence ID" value="GAH92974.1"/>
    <property type="molecule type" value="Genomic_DNA"/>
</dbReference>
<proteinExistence type="predicted"/>
<gene>
    <name evidence="1" type="ORF">S03H2_72751</name>
</gene>
<sequence>IYIAPYDITIVTVVDPHTVILPSSELQRIADCTI</sequence>
<comment type="caution">
    <text evidence="1">The sequence shown here is derived from an EMBL/GenBank/DDBJ whole genome shotgun (WGS) entry which is preliminary data.</text>
</comment>
<reference evidence="1" key="1">
    <citation type="journal article" date="2014" name="Front. Microbiol.">
        <title>High frequency of phylogenetically diverse reductive dehalogenase-homologous genes in deep subseafloor sedimentary metagenomes.</title>
        <authorList>
            <person name="Kawai M."/>
            <person name="Futagami T."/>
            <person name="Toyoda A."/>
            <person name="Takaki Y."/>
            <person name="Nishi S."/>
            <person name="Hori S."/>
            <person name="Arai W."/>
            <person name="Tsubouchi T."/>
            <person name="Morono Y."/>
            <person name="Uchiyama I."/>
            <person name="Ito T."/>
            <person name="Fujiyama A."/>
            <person name="Inagaki F."/>
            <person name="Takami H."/>
        </authorList>
    </citation>
    <scope>NUCLEOTIDE SEQUENCE</scope>
    <source>
        <strain evidence="1">Expedition CK06-06</strain>
    </source>
</reference>
<feature type="non-terminal residue" evidence="1">
    <location>
        <position position="1"/>
    </location>
</feature>
<evidence type="ECO:0000313" key="1">
    <source>
        <dbReference type="EMBL" id="GAH92974.1"/>
    </source>
</evidence>
<organism evidence="1">
    <name type="scientific">marine sediment metagenome</name>
    <dbReference type="NCBI Taxonomy" id="412755"/>
    <lineage>
        <taxon>unclassified sequences</taxon>
        <taxon>metagenomes</taxon>
        <taxon>ecological metagenomes</taxon>
    </lineage>
</organism>
<name>X1KS59_9ZZZZ</name>
<accession>X1KS59</accession>
<dbReference type="AlphaFoldDB" id="X1KS59"/>
<protein>
    <submittedName>
        <fullName evidence="1">Uncharacterized protein</fullName>
    </submittedName>
</protein>